<feature type="transmembrane region" description="Helical" evidence="9">
    <location>
        <begin position="6"/>
        <end position="26"/>
    </location>
</feature>
<evidence type="ECO:0000313" key="10">
    <source>
        <dbReference type="EMBL" id="MDW9348058.1"/>
    </source>
</evidence>
<keyword evidence="7 9" id="KW-1133">Transmembrane helix</keyword>
<evidence type="ECO:0000256" key="1">
    <source>
        <dbReference type="ARBA" id="ARBA00004377"/>
    </source>
</evidence>
<keyword evidence="6 9" id="KW-0812">Transmembrane</keyword>
<comment type="caution">
    <text evidence="10">The sequence shown here is derived from an EMBL/GenBank/DDBJ whole genome shotgun (WGS) entry which is preliminary data.</text>
</comment>
<dbReference type="GO" id="GO:0005886">
    <property type="term" value="C:plasma membrane"/>
    <property type="evidence" value="ECO:0007669"/>
    <property type="project" value="UniProtKB-SubCell"/>
</dbReference>
<evidence type="ECO:0000256" key="7">
    <source>
        <dbReference type="ARBA" id="ARBA00022989"/>
    </source>
</evidence>
<evidence type="ECO:0000313" key="11">
    <source>
        <dbReference type="Proteomes" id="UP001271591"/>
    </source>
</evidence>
<dbReference type="Pfam" id="PF01848">
    <property type="entry name" value="HOK_GEF"/>
    <property type="match status" value="1"/>
</dbReference>
<dbReference type="InterPro" id="IPR000021">
    <property type="entry name" value="Hok/gef_toxin"/>
</dbReference>
<evidence type="ECO:0000256" key="5">
    <source>
        <dbReference type="ARBA" id="ARBA00022649"/>
    </source>
</evidence>
<organism evidence="10 11">
    <name type="scientific">Escherichia coli</name>
    <dbReference type="NCBI Taxonomy" id="562"/>
    <lineage>
        <taxon>Bacteria</taxon>
        <taxon>Pseudomonadati</taxon>
        <taxon>Pseudomonadota</taxon>
        <taxon>Gammaproteobacteria</taxon>
        <taxon>Enterobacterales</taxon>
        <taxon>Enterobacteriaceae</taxon>
        <taxon>Escherichia</taxon>
    </lineage>
</organism>
<keyword evidence="4" id="KW-0997">Cell inner membrane</keyword>
<proteinExistence type="inferred from homology"/>
<evidence type="ECO:0000256" key="8">
    <source>
        <dbReference type="ARBA" id="ARBA00023136"/>
    </source>
</evidence>
<keyword evidence="8 9" id="KW-0472">Membrane</keyword>
<evidence type="ECO:0000256" key="6">
    <source>
        <dbReference type="ARBA" id="ARBA00022692"/>
    </source>
</evidence>
<keyword evidence="5" id="KW-1277">Toxin-antitoxin system</keyword>
<dbReference type="EMBL" id="JAWPMK010000001">
    <property type="protein sequence ID" value="MDW9348058.1"/>
    <property type="molecule type" value="Genomic_DNA"/>
</dbReference>
<evidence type="ECO:0000256" key="3">
    <source>
        <dbReference type="ARBA" id="ARBA00022475"/>
    </source>
</evidence>
<protein>
    <submittedName>
        <fullName evidence="10">Hok/Gef family protein</fullName>
    </submittedName>
</protein>
<evidence type="ECO:0000256" key="4">
    <source>
        <dbReference type="ARBA" id="ARBA00022519"/>
    </source>
</evidence>
<reference evidence="10" key="1">
    <citation type="submission" date="2023-10" db="EMBL/GenBank/DDBJ databases">
        <title>Draft Genome Sequence of a Shiga toxin-producing Escherichia coli strain from deer meat showing an IS-element integration in the B-subunit of the Shiga toxin Stx2b gene.</title>
        <authorList>
            <person name="Projahn M."/>
            <person name="Borowiak M."/>
        </authorList>
    </citation>
    <scope>NUCLEOTIDE SEQUENCE</scope>
    <source>
        <strain evidence="10">BfR-EC-18960</strain>
    </source>
</reference>
<comment type="subcellular location">
    <subcellularLocation>
        <location evidence="1">Cell inner membrane</location>
        <topology evidence="1">Single-pass membrane protein</topology>
    </subcellularLocation>
</comment>
<keyword evidence="3" id="KW-1003">Cell membrane</keyword>
<dbReference type="AlphaFoldDB" id="A0AAP6AST9"/>
<evidence type="ECO:0000256" key="2">
    <source>
        <dbReference type="ARBA" id="ARBA00008629"/>
    </source>
</evidence>
<evidence type="ECO:0000256" key="9">
    <source>
        <dbReference type="SAM" id="Phobius"/>
    </source>
</evidence>
<accession>A0AAP6AST9</accession>
<dbReference type="RefSeq" id="WP_318837486.1">
    <property type="nucleotide sequence ID" value="NZ_JAWPMK010000001.1"/>
</dbReference>
<dbReference type="Proteomes" id="UP001271591">
    <property type="component" value="Unassembled WGS sequence"/>
</dbReference>
<sequence length="48" mass="5527">MSQKPLKTTVICITVVLIIWITHTSLCEFRFRFRIAGAEIAAFLQCKQ</sequence>
<gene>
    <name evidence="10" type="ORF">R8G00_00010</name>
</gene>
<name>A0AAP6AST9_ECOLX</name>
<comment type="similarity">
    <text evidence="2">Belongs to the Hok/Gef family.</text>
</comment>